<dbReference type="InterPro" id="IPR011010">
    <property type="entry name" value="DNA_brk_join_enz"/>
</dbReference>
<feature type="domain" description="Tyr recombinase" evidence="4">
    <location>
        <begin position="177"/>
        <end position="384"/>
    </location>
</feature>
<evidence type="ECO:0000256" key="3">
    <source>
        <dbReference type="PROSITE-ProRule" id="PRU01248"/>
    </source>
</evidence>
<comment type="caution">
    <text evidence="6">The sequence shown here is derived from an EMBL/GenBank/DDBJ whole genome shotgun (WGS) entry which is preliminary data.</text>
</comment>
<dbReference type="InterPro" id="IPR050090">
    <property type="entry name" value="Tyrosine_recombinase_XerCD"/>
</dbReference>
<dbReference type="Gene3D" id="1.10.150.130">
    <property type="match status" value="1"/>
</dbReference>
<dbReference type="EMBL" id="RJSF01000046">
    <property type="protein sequence ID" value="RNM12133.1"/>
    <property type="molecule type" value="Genomic_DNA"/>
</dbReference>
<dbReference type="GO" id="GO:0006310">
    <property type="term" value="P:DNA recombination"/>
    <property type="evidence" value="ECO:0007669"/>
    <property type="project" value="UniProtKB-KW"/>
</dbReference>
<evidence type="ECO:0000259" key="5">
    <source>
        <dbReference type="PROSITE" id="PS51900"/>
    </source>
</evidence>
<proteinExistence type="predicted"/>
<dbReference type="Gene3D" id="1.10.443.10">
    <property type="entry name" value="Intergrase catalytic core"/>
    <property type="match status" value="1"/>
</dbReference>
<dbReference type="InterPro" id="IPR013762">
    <property type="entry name" value="Integrase-like_cat_sf"/>
</dbReference>
<accession>A0A3N0GI27</accession>
<evidence type="ECO:0000313" key="7">
    <source>
        <dbReference type="Proteomes" id="UP000279994"/>
    </source>
</evidence>
<dbReference type="Pfam" id="PF22022">
    <property type="entry name" value="Phage_int_M"/>
    <property type="match status" value="1"/>
</dbReference>
<keyword evidence="2" id="KW-0233">DNA recombination</keyword>
<dbReference type="PROSITE" id="PS51898">
    <property type="entry name" value="TYR_RECOMBINASE"/>
    <property type="match status" value="1"/>
</dbReference>
<dbReference type="PROSITE" id="PS51900">
    <property type="entry name" value="CB"/>
    <property type="match status" value="1"/>
</dbReference>
<name>A0A3N0GI27_9ACTN</name>
<sequence length="425" mass="46691">MRTGRPRTPIGTHGAVNTRRVGGRVVAETRVRDLDGRLRQVRASGPTAAAARSRLMERIRERPSLPGSGVLRPTSSFADLADLWLADLELRDLASNTKENYRTYLRLHVRPAFEHYTLAEVTTGRVEWFLAKQAKVSPSQAKQTRTMLNMLFGYALRHDAIARNPVEGTSQLRRAKVTPQALTLEQITAIRDAAARWRSEPGLPGPKPDGQVRHIIEVLLGTAMRPGEVLALRPCDIEDLPTGMIASVNGTVVQRKGSGAERQPRPKTDASIRRIPVPEFAAVVLRRRIADMPSDAGTRTIFASRGGRPLSPYNVRRTFREFLRLADLGSSGISLRWYRRTGATVIARGIGTDAAAAFLGHTSAVITEGHYIEPDRTVDRSPAAHLESTLRPVEPDGALLASRPAEREDELLAAVDRESDDDAVA</sequence>
<dbReference type="OrthoDB" id="4326943at2"/>
<gene>
    <name evidence="6" type="ORF">EFL26_20200</name>
</gene>
<dbReference type="InterPro" id="IPR002104">
    <property type="entry name" value="Integrase_catalytic"/>
</dbReference>
<dbReference type="InterPro" id="IPR010998">
    <property type="entry name" value="Integrase_recombinase_N"/>
</dbReference>
<keyword evidence="7" id="KW-1185">Reference proteome</keyword>
<evidence type="ECO:0000259" key="4">
    <source>
        <dbReference type="PROSITE" id="PS51898"/>
    </source>
</evidence>
<dbReference type="InterPro" id="IPR044068">
    <property type="entry name" value="CB"/>
</dbReference>
<dbReference type="SUPFAM" id="SSF56349">
    <property type="entry name" value="DNA breaking-rejoining enzymes"/>
    <property type="match status" value="1"/>
</dbReference>
<dbReference type="GO" id="GO:0015074">
    <property type="term" value="P:DNA integration"/>
    <property type="evidence" value="ECO:0007669"/>
    <property type="project" value="InterPro"/>
</dbReference>
<dbReference type="PANTHER" id="PTHR30349">
    <property type="entry name" value="PHAGE INTEGRASE-RELATED"/>
    <property type="match status" value="1"/>
</dbReference>
<keyword evidence="1 3" id="KW-0238">DNA-binding</keyword>
<feature type="domain" description="Core-binding (CB)" evidence="5">
    <location>
        <begin position="75"/>
        <end position="156"/>
    </location>
</feature>
<evidence type="ECO:0000256" key="2">
    <source>
        <dbReference type="ARBA" id="ARBA00023172"/>
    </source>
</evidence>
<dbReference type="GO" id="GO:0003677">
    <property type="term" value="F:DNA binding"/>
    <property type="evidence" value="ECO:0007669"/>
    <property type="project" value="UniProtKB-UniRule"/>
</dbReference>
<reference evidence="6 7" key="1">
    <citation type="submission" date="2018-11" db="EMBL/GenBank/DDBJ databases">
        <authorList>
            <person name="Li F."/>
        </authorList>
    </citation>
    <scope>NUCLEOTIDE SEQUENCE [LARGE SCALE GENOMIC DNA]</scope>
    <source>
        <strain evidence="6 7">Gsoil 818</strain>
    </source>
</reference>
<dbReference type="InterPro" id="IPR053876">
    <property type="entry name" value="Phage_int_M"/>
</dbReference>
<dbReference type="Pfam" id="PF00589">
    <property type="entry name" value="Phage_integrase"/>
    <property type="match status" value="1"/>
</dbReference>
<organism evidence="6 7">
    <name type="scientific">Nocardioides pocheonensis</name>
    <dbReference type="NCBI Taxonomy" id="661485"/>
    <lineage>
        <taxon>Bacteria</taxon>
        <taxon>Bacillati</taxon>
        <taxon>Actinomycetota</taxon>
        <taxon>Actinomycetes</taxon>
        <taxon>Propionibacteriales</taxon>
        <taxon>Nocardioidaceae</taxon>
        <taxon>Nocardioides</taxon>
    </lineage>
</organism>
<dbReference type="AlphaFoldDB" id="A0A3N0GI27"/>
<dbReference type="Proteomes" id="UP000279994">
    <property type="component" value="Unassembled WGS sequence"/>
</dbReference>
<protein>
    <submittedName>
        <fullName evidence="6">Site-specific integrase</fullName>
    </submittedName>
</protein>
<evidence type="ECO:0000313" key="6">
    <source>
        <dbReference type="EMBL" id="RNM12133.1"/>
    </source>
</evidence>
<evidence type="ECO:0000256" key="1">
    <source>
        <dbReference type="ARBA" id="ARBA00023125"/>
    </source>
</evidence>